<keyword evidence="4" id="KW-0479">Metal-binding</keyword>
<evidence type="ECO:0000256" key="5">
    <source>
        <dbReference type="ARBA" id="ARBA00022759"/>
    </source>
</evidence>
<dbReference type="Pfam" id="PF16595">
    <property type="entry name" value="Cas9_PI"/>
    <property type="match status" value="1"/>
</dbReference>
<dbReference type="GO" id="GO:0051607">
    <property type="term" value="P:defense response to virus"/>
    <property type="evidence" value="ECO:0007669"/>
    <property type="project" value="UniProtKB-UniRule"/>
</dbReference>
<evidence type="ECO:0000256" key="13">
    <source>
        <dbReference type="HAMAP-Rule" id="MF_01480"/>
    </source>
</evidence>
<keyword evidence="5 13" id="KW-0255">Endonuclease</keyword>
<evidence type="ECO:0000256" key="2">
    <source>
        <dbReference type="ARBA" id="ARBA00005244"/>
    </source>
</evidence>
<comment type="cofactor">
    <cofactor evidence="1">
        <name>Mg(2+)</name>
        <dbReference type="ChEBI" id="CHEBI:18420"/>
    </cofactor>
</comment>
<organism evidence="15 16">
    <name type="scientific">Ruminococcus bicirculans</name>
    <name type="common">ex Wegman et al. 2014</name>
    <dbReference type="NCBI Taxonomy" id="1160721"/>
    <lineage>
        <taxon>Bacteria</taxon>
        <taxon>Bacillati</taxon>
        <taxon>Bacillota</taxon>
        <taxon>Clostridia</taxon>
        <taxon>Eubacteriales</taxon>
        <taxon>Oscillospiraceae</taxon>
        <taxon>Ruminococcus</taxon>
    </lineage>
</organism>
<dbReference type="GO" id="GO:0046872">
    <property type="term" value="F:metal ion binding"/>
    <property type="evidence" value="ECO:0007669"/>
    <property type="project" value="UniProtKB-UniRule"/>
</dbReference>
<dbReference type="Gene3D" id="1.10.30.50">
    <property type="match status" value="1"/>
</dbReference>
<dbReference type="GO" id="GO:0004519">
    <property type="term" value="F:endonuclease activity"/>
    <property type="evidence" value="ECO:0007669"/>
    <property type="project" value="UniProtKB-UniRule"/>
</dbReference>
<dbReference type="GO" id="GO:0016787">
    <property type="term" value="F:hydrolase activity"/>
    <property type="evidence" value="ECO:0007669"/>
    <property type="project" value="UniProtKB-KW"/>
</dbReference>
<dbReference type="InterPro" id="IPR055228">
    <property type="entry name" value="Cas9_RuvC"/>
</dbReference>
<keyword evidence="6 13" id="KW-0378">Hydrolase</keyword>
<comment type="caution">
    <text evidence="13">Lacks conserved residue(s) required for the propagation of feature annotation.</text>
</comment>
<evidence type="ECO:0000259" key="14">
    <source>
        <dbReference type="PROSITE" id="PS51749"/>
    </source>
</evidence>
<keyword evidence="7" id="KW-0460">Magnesium</keyword>
<dbReference type="Proteomes" id="UP001206236">
    <property type="component" value="Unassembled WGS sequence"/>
</dbReference>
<dbReference type="InterPro" id="IPR028629">
    <property type="entry name" value="Cas9"/>
</dbReference>
<evidence type="ECO:0000256" key="4">
    <source>
        <dbReference type="ARBA" id="ARBA00022723"/>
    </source>
</evidence>
<comment type="similarity">
    <text evidence="13">Belongs to the CRISPR-associated Cas9 family.</text>
</comment>
<dbReference type="Pfam" id="PF13395">
    <property type="entry name" value="HNH_4"/>
    <property type="match status" value="1"/>
</dbReference>
<comment type="similarity">
    <text evidence="2">Belongs to the CRISPR-associated protein Cas9 family. Subtype II-A subfamily.</text>
</comment>
<evidence type="ECO:0000256" key="3">
    <source>
        <dbReference type="ARBA" id="ARBA00022722"/>
    </source>
</evidence>
<keyword evidence="8 13" id="KW-0694">RNA-binding</keyword>
<dbReference type="NCBIfam" id="TIGR01865">
    <property type="entry name" value="cas_Csn1"/>
    <property type="match status" value="1"/>
</dbReference>
<accession>A0AAW5KLR0</accession>
<sequence>MVDEKIFWGFDIGTDSVGWAVSNSEYKLKKYKNNLMWGVYLFDEAKQSAERRLFRTARRRLDRRKQRIILLQEFFVRAVCEKDENFFRRLKESALLPEDAEHRTNNIFFDDPDYTDKDYFEEYPTIHHLICELMESKEPHDVRLVYLACVYLLAHRGHFLLPVSEDDISKVTEFEPLYESFYKALEEKLDEEPPFDRSADDFAEILKSHKTVSAKNKDFDKLLFGGKVKTYDNENISYSALIKLLSGGTEKLSKFFANEEYTDLEKDSVCVRNADFGDTLEMLEGQIDELDFALLKSVKSLYDWSLLVDILEGKSLISEAKKDKYDEHGYDLDALKYLFREYLTKDDYNEMFKEVSGKQNYASYVYNAPSDKTRDSKYKKCNQEDFCKFTKKFLSKIKPNEKDKPCLDKLLEKCEQNSLCPKQVTTDNRVIPYQLYYVELKKILGNACDYLPFLNERDEYGTVADKILSIMKFRVPYYVGPLVDRKKSPNAWLVRKLDGKITPWNFTDMVNEDESENAFIRRMTCKCTYVAGQDVLPKYSLLYSKFSVLNEINNIKLNGEPISVQAKQEIYTELFERNMSRVSKKKIRDCLISHGYAADSDEVTGIDDIAKPALRSYHDFKKMLSNGILTEQQVEEIIEHITVTTDNIRLKKWLKTQFPMLADEDVKYITKLKYKDYGRLSRCFLEDVLPVDTKTGEAESDKNIITMLWETNENIMQLLSSKYRYSENIEHMNRQYYALPENHKSMSERLKDMYVPTAVRRAVTRTFDIVKELKKIQGRDPDKIFIEMARGTGETPKGKRTNSRKDQILEHWHGLDNKDINDLKKSGIWEHLDTIDDAKLRSDKYFLYFMQLGRCMYTEKPIPFEEVENEHKWNIDHIWPQAKIKDDSLDNKVLVSSNENGKKSDSYPISDDIRHSMAGLWHSLYKKGLISEKKYQRLTRSTPFTDDELSGFIARQLVETRQSTKAVATLLKEQFPNTEIVYVKAGLVSDFRQEMGMLKCREVNDLHHAKDAYLNIVLGNVYNTRFTKDPLNFVKNNEKYSIKIFQKNSDGKKTGVMTRKVERGGEVAWDPETSFAIVRKMMSKNSIRYVRYAYMRKSGQNGGFFDQNPLRKGKGMVSIKHNLSIEKYGGYDNATISFFSLVSIKDFGVIILAVELLSANKFLKNISEAKEYAADKLSKELNVKIVPNDVAFPLNNRYNVVKINSVLELDGYRVMIAAKQNSSIKFVSNESLILSSQHMAYVKKITKFIEKRKQDKVCMINAFSGISSEDNIELYDVLVSKCNIKPFNIMYENLGIKLSDNRDNFIKKSVENQVLILSEMVRLFKTGRKTGVNLEEVGGRKNSGVKTLNTCLYKVKDYSNIFLVDQSPTGLIERKSPNLLDL</sequence>
<evidence type="ECO:0000256" key="8">
    <source>
        <dbReference type="ARBA" id="ARBA00022884"/>
    </source>
</evidence>
<reference evidence="15" key="1">
    <citation type="submission" date="2022-06" db="EMBL/GenBank/DDBJ databases">
        <title>Isolation of gut microbiota from human fecal samples.</title>
        <authorList>
            <person name="Pamer E.G."/>
            <person name="Barat B."/>
            <person name="Waligurski E."/>
            <person name="Medina S."/>
            <person name="Paddock L."/>
            <person name="Mostad J."/>
        </authorList>
    </citation>
    <scope>NUCLEOTIDE SEQUENCE</scope>
    <source>
        <strain evidence="15">DFI.5.57</strain>
    </source>
</reference>
<evidence type="ECO:0000256" key="7">
    <source>
        <dbReference type="ARBA" id="ARBA00022842"/>
    </source>
</evidence>
<dbReference type="RefSeq" id="WP_256321697.1">
    <property type="nucleotide sequence ID" value="NZ_JANGCN010000006.1"/>
</dbReference>
<keyword evidence="3 13" id="KW-0540">Nuclease</keyword>
<dbReference type="PROSITE" id="PS51749">
    <property type="entry name" value="HNH_CAS9"/>
    <property type="match status" value="1"/>
</dbReference>
<evidence type="ECO:0000313" key="15">
    <source>
        <dbReference type="EMBL" id="MCQ5152452.1"/>
    </source>
</evidence>
<keyword evidence="11" id="KW-0464">Manganese</keyword>
<evidence type="ECO:0000256" key="10">
    <source>
        <dbReference type="ARBA" id="ARBA00023125"/>
    </source>
</evidence>
<evidence type="ECO:0000256" key="9">
    <source>
        <dbReference type="ARBA" id="ARBA00023118"/>
    </source>
</evidence>
<name>A0AAW5KLR0_9FIRM</name>
<dbReference type="InterPro" id="IPR033114">
    <property type="entry name" value="HNH_CAS9"/>
</dbReference>
<gene>
    <name evidence="13 15" type="primary">cas9</name>
    <name evidence="15" type="ORF">NE632_03950</name>
</gene>
<dbReference type="HAMAP" id="MF_01480">
    <property type="entry name" value="Cas9"/>
    <property type="match status" value="1"/>
</dbReference>
<dbReference type="EMBL" id="JANGCN010000006">
    <property type="protein sequence ID" value="MCQ5152452.1"/>
    <property type="molecule type" value="Genomic_DNA"/>
</dbReference>
<comment type="domain">
    <text evidence="13">Has 2 endonuclease domains. The discontinuous RuvC-like domain cleaves the target DNA noncomplementary to crRNA while the HNH nuclease domain cleaves the target DNA complementary to crRNA.</text>
</comment>
<evidence type="ECO:0000256" key="6">
    <source>
        <dbReference type="ARBA" id="ARBA00022801"/>
    </source>
</evidence>
<evidence type="ECO:0000256" key="1">
    <source>
        <dbReference type="ARBA" id="ARBA00001946"/>
    </source>
</evidence>
<evidence type="ECO:0000256" key="11">
    <source>
        <dbReference type="ARBA" id="ARBA00023211"/>
    </source>
</evidence>
<dbReference type="Pfam" id="PF16593">
    <property type="entry name" value="Cas9-BH"/>
    <property type="match status" value="1"/>
</dbReference>
<comment type="function">
    <text evidence="13">CRISPR (clustered regularly interspaced short palindromic repeat) is an adaptive immune system that provides protection against mobile genetic elements (viruses, transposable elements and conjugative plasmids). CRISPR clusters contain spacers, sequences complementary to antecedent mobile elements, and target invading nucleic acids. CRISPR clusters are transcribed and processed into CRISPR RNA (crRNA). In type II CRISPR systems correct processing of pre-crRNA requires a trans-encoded small RNA (tracrRNA), endogenous ribonuclease 3 (rnc) and this protein. The tracrRNA serves as a guide for ribonuclease 3-aided processing of pre-crRNA. Subsequently Cas9/crRNA/tracrRNA endonucleolytically cleaves linear or circular dsDNA target complementary to the spacer; Cas9 is inactive in the absence of the 2 guide RNAs (gRNA). Cas9 recognizes the protospacer adjacent motif (PAM) in the CRISPR repeat sequences to help distinguish self versus nonself, as targets within the bacterial CRISPR locus do not have PAMs. PAM recognition is also required for catalytic activity.</text>
</comment>
<dbReference type="Pfam" id="PF22702">
    <property type="entry name" value="Cas9_RuvC"/>
    <property type="match status" value="1"/>
</dbReference>
<keyword evidence="10 13" id="KW-0238">DNA-binding</keyword>
<feature type="active site" description="For RuvC-like nuclease domain" evidence="13">
    <location>
        <position position="11"/>
    </location>
</feature>
<dbReference type="InterPro" id="IPR032239">
    <property type="entry name" value="Cas9-BH"/>
</dbReference>
<dbReference type="InterPro" id="IPR003615">
    <property type="entry name" value="HNH_nuc"/>
</dbReference>
<dbReference type="InterPro" id="IPR032240">
    <property type="entry name" value="Cas9_REC"/>
</dbReference>
<dbReference type="GO" id="GO:0043571">
    <property type="term" value="P:maintenance of CRISPR repeat elements"/>
    <property type="evidence" value="ECO:0007669"/>
    <property type="project" value="UniProtKB-UniRule"/>
</dbReference>
<proteinExistence type="inferred from homology"/>
<feature type="domain" description="HNH Cas9-type" evidence="14">
    <location>
        <begin position="801"/>
        <end position="957"/>
    </location>
</feature>
<dbReference type="Pfam" id="PF16592">
    <property type="entry name" value="Cas9_REC"/>
    <property type="match status" value="1"/>
</dbReference>
<evidence type="ECO:0000313" key="16">
    <source>
        <dbReference type="Proteomes" id="UP001206236"/>
    </source>
</evidence>
<keyword evidence="9 13" id="KW-0051">Antiviral defense</keyword>
<protein>
    <recommendedName>
        <fullName evidence="13">CRISPR-associated endonuclease Cas9</fullName>
        <ecNumber evidence="13">3.1.-.-</ecNumber>
    </recommendedName>
</protein>
<dbReference type="InterPro" id="IPR032237">
    <property type="entry name" value="Cas9_PI"/>
</dbReference>
<dbReference type="GO" id="GO:0003723">
    <property type="term" value="F:RNA binding"/>
    <property type="evidence" value="ECO:0007669"/>
    <property type="project" value="UniProtKB-UniRule"/>
</dbReference>
<feature type="active site" description="Proton acceptor for HNH nuclease domain" evidence="13">
    <location>
        <position position="877"/>
    </location>
</feature>
<evidence type="ECO:0000256" key="12">
    <source>
        <dbReference type="ARBA" id="ARBA00046380"/>
    </source>
</evidence>
<dbReference type="EC" id="3.1.-.-" evidence="13"/>
<comment type="subunit">
    <text evidence="12 13">Monomer. Binds crRNA and tracrRNA.</text>
</comment>
<comment type="caution">
    <text evidence="15">The sequence shown here is derived from an EMBL/GenBank/DDBJ whole genome shotgun (WGS) entry which is preliminary data.</text>
</comment>
<dbReference type="GO" id="GO:0003677">
    <property type="term" value="F:DNA binding"/>
    <property type="evidence" value="ECO:0007669"/>
    <property type="project" value="UniProtKB-UniRule"/>
</dbReference>